<dbReference type="InterPro" id="IPR001370">
    <property type="entry name" value="BIR_rpt"/>
</dbReference>
<evidence type="ECO:0000313" key="4">
    <source>
        <dbReference type="EMBL" id="KAB2578913.1"/>
    </source>
</evidence>
<feature type="region of interest" description="Disordered" evidence="3">
    <location>
        <begin position="321"/>
        <end position="677"/>
    </location>
</feature>
<feature type="compositionally biased region" description="Polar residues" evidence="3">
    <location>
        <begin position="653"/>
        <end position="663"/>
    </location>
</feature>
<evidence type="ECO:0000256" key="3">
    <source>
        <dbReference type="SAM" id="MobiDB-lite"/>
    </source>
</evidence>
<dbReference type="PROSITE" id="PS50143">
    <property type="entry name" value="BIR_REPEAT_2"/>
    <property type="match status" value="2"/>
</dbReference>
<gene>
    <name evidence="4" type="primary">bir1</name>
    <name evidence="4" type="ORF">DBV05_g2389</name>
</gene>
<organism evidence="4 5">
    <name type="scientific">Lasiodiplodia theobromae</name>
    <dbReference type="NCBI Taxonomy" id="45133"/>
    <lineage>
        <taxon>Eukaryota</taxon>
        <taxon>Fungi</taxon>
        <taxon>Dikarya</taxon>
        <taxon>Ascomycota</taxon>
        <taxon>Pezizomycotina</taxon>
        <taxon>Dothideomycetes</taxon>
        <taxon>Dothideomycetes incertae sedis</taxon>
        <taxon>Botryosphaeriales</taxon>
        <taxon>Botryosphaeriaceae</taxon>
        <taxon>Lasiodiplodia</taxon>
    </lineage>
</organism>
<feature type="region of interest" description="Disordered" evidence="3">
    <location>
        <begin position="689"/>
        <end position="709"/>
    </location>
</feature>
<proteinExistence type="predicted"/>
<dbReference type="Proteomes" id="UP000325902">
    <property type="component" value="Unassembled WGS sequence"/>
</dbReference>
<dbReference type="CDD" id="cd00022">
    <property type="entry name" value="BIR"/>
    <property type="match status" value="2"/>
</dbReference>
<name>A0A5N5DM61_9PEZI</name>
<evidence type="ECO:0000256" key="2">
    <source>
        <dbReference type="ARBA" id="ARBA00022833"/>
    </source>
</evidence>
<dbReference type="PANTHER" id="PTHR46771:SF5">
    <property type="entry name" value="DETERIN"/>
    <property type="match status" value="1"/>
</dbReference>
<feature type="region of interest" description="Disordered" evidence="3">
    <location>
        <begin position="263"/>
        <end position="307"/>
    </location>
</feature>
<dbReference type="Pfam" id="PF00653">
    <property type="entry name" value="BIR"/>
    <property type="match status" value="2"/>
</dbReference>
<reference evidence="4 5" key="1">
    <citation type="journal article" date="2019" name="Sci. Rep.">
        <title>A multi-omics analysis of the grapevine pathogen Lasiodiplodia theobromae reveals that temperature affects the expression of virulence- and pathogenicity-related genes.</title>
        <authorList>
            <person name="Felix C."/>
            <person name="Meneses R."/>
            <person name="Goncalves M.F.M."/>
            <person name="Tilleman L."/>
            <person name="Duarte A.S."/>
            <person name="Jorrin-Novo J.V."/>
            <person name="Van de Peer Y."/>
            <person name="Deforce D."/>
            <person name="Van Nieuwerburgh F."/>
            <person name="Esteves A.C."/>
            <person name="Alves A."/>
        </authorList>
    </citation>
    <scope>NUCLEOTIDE SEQUENCE [LARGE SCALE GENOMIC DNA]</scope>
    <source>
        <strain evidence="4 5">LA-SOL3</strain>
    </source>
</reference>
<feature type="compositionally biased region" description="Basic residues" evidence="3">
    <location>
        <begin position="426"/>
        <end position="436"/>
    </location>
</feature>
<feature type="compositionally biased region" description="Pro residues" evidence="3">
    <location>
        <begin position="594"/>
        <end position="612"/>
    </location>
</feature>
<comment type="caution">
    <text evidence="4">The sequence shown here is derived from an EMBL/GenBank/DDBJ whole genome shotgun (WGS) entry which is preliminary data.</text>
</comment>
<dbReference type="Gene3D" id="1.10.1170.10">
    <property type="entry name" value="Inhibitor Of Apoptosis Protein (2mihbC-IAP-1), Chain A"/>
    <property type="match status" value="2"/>
</dbReference>
<keyword evidence="5" id="KW-1185">Reference proteome</keyword>
<feature type="compositionally biased region" description="Basic residues" evidence="3">
    <location>
        <begin position="23"/>
        <end position="35"/>
    </location>
</feature>
<accession>A0A5N5DM61</accession>
<dbReference type="PANTHER" id="PTHR46771">
    <property type="entry name" value="DETERIN"/>
    <property type="match status" value="1"/>
</dbReference>
<dbReference type="SMART" id="SM00238">
    <property type="entry name" value="BIR"/>
    <property type="match status" value="2"/>
</dbReference>
<dbReference type="GO" id="GO:0046872">
    <property type="term" value="F:metal ion binding"/>
    <property type="evidence" value="ECO:0007669"/>
    <property type="project" value="UniProtKB-KW"/>
</dbReference>
<keyword evidence="2" id="KW-0862">Zinc</keyword>
<evidence type="ECO:0000256" key="1">
    <source>
        <dbReference type="ARBA" id="ARBA00022723"/>
    </source>
</evidence>
<evidence type="ECO:0000313" key="5">
    <source>
        <dbReference type="Proteomes" id="UP000325902"/>
    </source>
</evidence>
<sequence>MSHPENVNSFVSRLATFESPRQLSKRHASSSKKRTATTVSWPHETPSPEDLARAGFYYAPDANHPDNVVCFMCDSKLDGWEPEDVPALEHLSHAPACAWAINSCIPLRDADENEDPMSEQMVAARAATFAGSWPHEKKKGWKCKTKKMVEAGWCYDPSPDYEDGVACFYCMLSLDGWEPKDDPKEEHYRRSPDCPFFMLIDVYAGARKATKGKKGRASTASKASRLSVQSTRDFDTFSEAPSLMSLGDDVPLEDDSVLTTASNATTASMARGKKGAGKAKAATKNTRKTNRGKKAAEEPSVVEIEPPLDLANADLSLGDLNATDGDSAMTTATTASKTGKGRKTATKAKPAKGTRKISRTTKKAAAADSTLLDEPTAEPAETEMEIEPVHPPSRTTRRTSKPEAPSYIDQASQLEPHAESEPSKPRTTRAKGGRKAKTTEESRLSNDASQLQSELEDAVTRAVQEEPAKSNRGSKRTSDGAVKTGDSVVVLEEPPKPTKAKRGRKAKQVEEAAAKSEHEAEDTENMPPPKPTTQPKRGRKAKEVVEESTVEAIGKEPRREPTPPPREPTPVHDSPEPAAEPSPEPSPEAAKEPTPAPREPTPPPQEITPSPSPQSSDAENRPPSSRVASLNAPPSARAPLSSRGTRVPLADASTPQASPSKRSGNVIGGLSSTQPWETVDLENIFLQSPAAKRGFHANGEVRDKENGSDWEELSLEEAIRKVRREITSAEKKMTVEQWVQHQAEKGEQQLREQCERMVNIFETQGTKAMRALEGIRCTN</sequence>
<keyword evidence="1" id="KW-0479">Metal-binding</keyword>
<feature type="compositionally biased region" description="Basic residues" evidence="3">
    <location>
        <begin position="339"/>
        <end position="362"/>
    </location>
</feature>
<dbReference type="EMBL" id="VCHE01000009">
    <property type="protein sequence ID" value="KAB2578913.1"/>
    <property type="molecule type" value="Genomic_DNA"/>
</dbReference>
<protein>
    <submittedName>
        <fullName evidence="4">Protein bir1</fullName>
    </submittedName>
</protein>
<dbReference type="SUPFAM" id="SSF57924">
    <property type="entry name" value="Inhibitor of apoptosis (IAP) repeat"/>
    <property type="match status" value="2"/>
</dbReference>
<dbReference type="AlphaFoldDB" id="A0A5N5DM61"/>
<feature type="compositionally biased region" description="Basic and acidic residues" evidence="3">
    <location>
        <begin position="507"/>
        <end position="518"/>
    </location>
</feature>
<dbReference type="OrthoDB" id="2196114at2759"/>
<dbReference type="InterPro" id="IPR051190">
    <property type="entry name" value="Baculoviral_IAP"/>
</dbReference>
<feature type="region of interest" description="Disordered" evidence="3">
    <location>
        <begin position="21"/>
        <end position="46"/>
    </location>
</feature>
<feature type="compositionally biased region" description="Low complexity" evidence="3">
    <location>
        <begin position="322"/>
        <end position="338"/>
    </location>
</feature>